<dbReference type="PROSITE" id="PS51762">
    <property type="entry name" value="GH16_2"/>
    <property type="match status" value="1"/>
</dbReference>
<evidence type="ECO:0000256" key="8">
    <source>
        <dbReference type="ARBA" id="ARBA00023316"/>
    </source>
</evidence>
<keyword evidence="13" id="KW-1185">Reference proteome</keyword>
<evidence type="ECO:0000256" key="1">
    <source>
        <dbReference type="ARBA" id="ARBA00004606"/>
    </source>
</evidence>
<dbReference type="OrthoDB" id="412647at2759"/>
<dbReference type="PANTHER" id="PTHR31361">
    <property type="entry name" value="BETA-GLUCAN SYNTHESIS-ASSOCIATED PROTEIN KRE6-RELATED"/>
    <property type="match status" value="1"/>
</dbReference>
<dbReference type="SUPFAM" id="SSF49899">
    <property type="entry name" value="Concanavalin A-like lectins/glucanases"/>
    <property type="match status" value="1"/>
</dbReference>
<dbReference type="PANTHER" id="PTHR31361:SF1">
    <property type="entry name" value="BETA-GLUCAN SYNTHESIS-ASSOCIATED PROTEIN KRE6-RELATED"/>
    <property type="match status" value="1"/>
</dbReference>
<sequence length="731" mass="79885">MSVRNLTENQLSGSSRSNSSDILAQRPSSSPPVQPAHNPFSDDAEEDTYGSYSGSESSLIHHNNNNNNGNGNNVPGVSKPVVAAAAAAAGADGRDAADYRGYYSRGAAGSRQQPSRSAAGVPGITSSRANAAPAALPSSTSLSSHLGISNNDITAPPGFDRYPVVGGSRVSSMAPVPEAAGHHPHPTGPSDHTSSASVTSSDPFISDQDFSPFGGYPASSFPLLLEEKEDDDYLHNPDPEEEARLDKNRFVIDFKHMDKRSAGGYISFLLLFLGAIAVFIILPVLTFTGATTHGSPQTISFLSLYEYPQLSAIRQSLVDPDTPDDAKYFTAKDGSQWPLVFSDEFNAEGRTFYDGDDQFWTAVDIHYDATHDLEWYSPDAVQTANGTLQLTLDAYKNHGLYYRSGMVQSWNKMCFTQGYIEASANLPNYGRVMGLWPGMWTMGNLARPGYLASTEGLWPYSYSSCDAGITPNQSSPDGISMLPGQRLSVCTCDKEDHPNQGTGRGAPEIDIIEAETDTTIGVGLASQSLQIAPFDIWYIPDYDFVEIYNTSVTVMNTYCGGPFQQAVSAVSTLNTTWYEFGPDAGYYQSYGFELINDEENGYLRWFVGDKPTYTIYSKALHPNGNIDWRLLSKEPMSVILNLGLSTNWAYIDFNSIFFPVTMSIDYVRIYQPSDAININCDPDDYPTYDYIQDHLNAYTNPNLTTWEAAGYTFPKNILTGNCKSSKFSLSE</sequence>
<dbReference type="FunFam" id="2.60.120.200:FF:000140">
    <property type="entry name" value="Beta-glucan synthesis-associated protein"/>
    <property type="match status" value="1"/>
</dbReference>
<feature type="region of interest" description="Disordered" evidence="9">
    <location>
        <begin position="106"/>
        <end position="125"/>
    </location>
</feature>
<proteinExistence type="inferred from homology"/>
<comment type="similarity">
    <text evidence="2">Belongs to the SKN1/KRE6 family.</text>
</comment>
<feature type="transmembrane region" description="Helical" evidence="10">
    <location>
        <begin position="265"/>
        <end position="287"/>
    </location>
</feature>
<dbReference type="Pfam" id="PF03935">
    <property type="entry name" value="SKN1_KRE6_Sbg1"/>
    <property type="match status" value="1"/>
</dbReference>
<dbReference type="GO" id="GO:0005886">
    <property type="term" value="C:plasma membrane"/>
    <property type="evidence" value="ECO:0007669"/>
    <property type="project" value="TreeGrafter"/>
</dbReference>
<evidence type="ECO:0000256" key="9">
    <source>
        <dbReference type="SAM" id="MobiDB-lite"/>
    </source>
</evidence>
<protein>
    <submittedName>
        <fullName evidence="12">LAME_0H19350g1_1</fullName>
    </submittedName>
</protein>
<evidence type="ECO:0000256" key="5">
    <source>
        <dbReference type="ARBA" id="ARBA00022989"/>
    </source>
</evidence>
<evidence type="ECO:0000256" key="10">
    <source>
        <dbReference type="SAM" id="Phobius"/>
    </source>
</evidence>
<feature type="domain" description="GH16" evidence="11">
    <location>
        <begin position="330"/>
        <end position="675"/>
    </location>
</feature>
<dbReference type="InterPro" id="IPR013320">
    <property type="entry name" value="ConA-like_dom_sf"/>
</dbReference>
<evidence type="ECO:0000313" key="12">
    <source>
        <dbReference type="EMBL" id="SCV04553.1"/>
    </source>
</evidence>
<keyword evidence="8" id="KW-0961">Cell wall biogenesis/degradation</keyword>
<name>A0A1G4KJ15_9SACH</name>
<keyword evidence="7" id="KW-0325">Glycoprotein</keyword>
<dbReference type="GO" id="GO:0015926">
    <property type="term" value="F:glucosidase activity"/>
    <property type="evidence" value="ECO:0007669"/>
    <property type="project" value="TreeGrafter"/>
</dbReference>
<dbReference type="AlphaFoldDB" id="A0A1G4KJ15"/>
<dbReference type="InterPro" id="IPR005629">
    <property type="entry name" value="Skn1/Kre6/Sbg1"/>
</dbReference>
<feature type="compositionally biased region" description="Polar residues" evidence="9">
    <location>
        <begin position="50"/>
        <end position="62"/>
    </location>
</feature>
<evidence type="ECO:0000256" key="7">
    <source>
        <dbReference type="ARBA" id="ARBA00023180"/>
    </source>
</evidence>
<gene>
    <name evidence="12" type="ORF">LAME_0H19350G</name>
</gene>
<evidence type="ECO:0000256" key="4">
    <source>
        <dbReference type="ARBA" id="ARBA00022968"/>
    </source>
</evidence>
<comment type="subcellular location">
    <subcellularLocation>
        <location evidence="1">Membrane</location>
        <topology evidence="1">Single-pass type II membrane protein</topology>
    </subcellularLocation>
</comment>
<evidence type="ECO:0000256" key="6">
    <source>
        <dbReference type="ARBA" id="ARBA00023136"/>
    </source>
</evidence>
<evidence type="ECO:0000256" key="3">
    <source>
        <dbReference type="ARBA" id="ARBA00022692"/>
    </source>
</evidence>
<feature type="compositionally biased region" description="Low complexity" evidence="9">
    <location>
        <begin position="130"/>
        <end position="144"/>
    </location>
</feature>
<organism evidence="12 13">
    <name type="scientific">Lachancea meyersii CBS 8951</name>
    <dbReference type="NCBI Taxonomy" id="1266667"/>
    <lineage>
        <taxon>Eukaryota</taxon>
        <taxon>Fungi</taxon>
        <taxon>Dikarya</taxon>
        <taxon>Ascomycota</taxon>
        <taxon>Saccharomycotina</taxon>
        <taxon>Saccharomycetes</taxon>
        <taxon>Saccharomycetales</taxon>
        <taxon>Saccharomycetaceae</taxon>
        <taxon>Lachancea</taxon>
    </lineage>
</organism>
<dbReference type="EMBL" id="LT598480">
    <property type="protein sequence ID" value="SCV04553.1"/>
    <property type="molecule type" value="Genomic_DNA"/>
</dbReference>
<keyword evidence="4" id="KW-0735">Signal-anchor</keyword>
<keyword evidence="6 10" id="KW-0472">Membrane</keyword>
<evidence type="ECO:0000313" key="13">
    <source>
        <dbReference type="Proteomes" id="UP000191144"/>
    </source>
</evidence>
<dbReference type="Proteomes" id="UP000191144">
    <property type="component" value="Chromosome H"/>
</dbReference>
<evidence type="ECO:0000256" key="2">
    <source>
        <dbReference type="ARBA" id="ARBA00010962"/>
    </source>
</evidence>
<reference evidence="13" key="1">
    <citation type="submission" date="2016-03" db="EMBL/GenBank/DDBJ databases">
        <authorList>
            <person name="Devillers Hugo."/>
        </authorList>
    </citation>
    <scope>NUCLEOTIDE SEQUENCE [LARGE SCALE GENOMIC DNA]</scope>
</reference>
<evidence type="ECO:0000259" key="11">
    <source>
        <dbReference type="PROSITE" id="PS51762"/>
    </source>
</evidence>
<dbReference type="CDD" id="cd02180">
    <property type="entry name" value="GH16_fungal_KRE6_glucanase"/>
    <property type="match status" value="1"/>
</dbReference>
<keyword evidence="5 10" id="KW-1133">Transmembrane helix</keyword>
<feature type="compositionally biased region" description="Polar residues" evidence="9">
    <location>
        <begin position="1"/>
        <end position="11"/>
    </location>
</feature>
<accession>A0A1G4KJ15</accession>
<dbReference type="InterPro" id="IPR000757">
    <property type="entry name" value="Beta-glucanase-like"/>
</dbReference>
<dbReference type="GO" id="GO:0006078">
    <property type="term" value="P:(1-&gt;6)-beta-D-glucan biosynthetic process"/>
    <property type="evidence" value="ECO:0007669"/>
    <property type="project" value="TreeGrafter"/>
</dbReference>
<feature type="compositionally biased region" description="Low complexity" evidence="9">
    <location>
        <begin position="63"/>
        <end position="73"/>
    </location>
</feature>
<feature type="compositionally biased region" description="Low complexity" evidence="9">
    <location>
        <begin position="190"/>
        <end position="201"/>
    </location>
</feature>
<dbReference type="GO" id="GO:0031505">
    <property type="term" value="P:fungal-type cell wall organization"/>
    <property type="evidence" value="ECO:0007669"/>
    <property type="project" value="TreeGrafter"/>
</dbReference>
<dbReference type="Gene3D" id="2.60.120.200">
    <property type="match status" value="1"/>
</dbReference>
<dbReference type="GO" id="GO:0005789">
    <property type="term" value="C:endoplasmic reticulum membrane"/>
    <property type="evidence" value="ECO:0007669"/>
    <property type="project" value="TreeGrafter"/>
</dbReference>
<feature type="region of interest" description="Disordered" evidence="9">
    <location>
        <begin position="170"/>
        <end position="201"/>
    </location>
</feature>
<feature type="region of interest" description="Disordered" evidence="9">
    <location>
        <begin position="1"/>
        <end position="76"/>
    </location>
</feature>
<keyword evidence="3 10" id="KW-0812">Transmembrane</keyword>
<feature type="region of interest" description="Disordered" evidence="9">
    <location>
        <begin position="130"/>
        <end position="157"/>
    </location>
</feature>